<sequence length="128" mass="13786">MVEAYGNLHSRIISDCAVSCFHDQVVVICSSPLSHFLETLGHATSHTVGTYNGLLEVQVTRDRETGKLITTCEHRVLGSSQGTLFTSKIDLGALLYDRVGETHDSVAIPGPAEIAQSADLAFEIIGSW</sequence>
<dbReference type="AlphaFoldDB" id="A0AAJ8BTL9"/>
<organism evidence="1">
    <name type="scientific">Aspergillus niger</name>
    <dbReference type="NCBI Taxonomy" id="5061"/>
    <lineage>
        <taxon>Eukaryota</taxon>
        <taxon>Fungi</taxon>
        <taxon>Dikarya</taxon>
        <taxon>Ascomycota</taxon>
        <taxon>Pezizomycotina</taxon>
        <taxon>Eurotiomycetes</taxon>
        <taxon>Eurotiomycetidae</taxon>
        <taxon>Eurotiales</taxon>
        <taxon>Aspergillaceae</taxon>
        <taxon>Aspergillus</taxon>
        <taxon>Aspergillus subgen. Circumdati</taxon>
    </lineage>
</organism>
<gene>
    <name evidence="1" type="ORF">An01g02820</name>
</gene>
<protein>
    <submittedName>
        <fullName evidence="1">Uncharacterized protein</fullName>
    </submittedName>
</protein>
<evidence type="ECO:0000313" key="1">
    <source>
        <dbReference type="RefSeq" id="XP_059603137.1"/>
    </source>
</evidence>
<dbReference type="KEGG" id="ang:An01g02820"/>
<reference evidence="1" key="2">
    <citation type="submission" date="2025-08" db="UniProtKB">
        <authorList>
            <consortium name="RefSeq"/>
        </authorList>
    </citation>
    <scope>IDENTIFICATION</scope>
</reference>
<accession>A0AAJ8BTL9</accession>
<dbReference type="RefSeq" id="XP_059603137.1">
    <property type="nucleotide sequence ID" value="XM_059746649.1"/>
</dbReference>
<name>A0AAJ8BTL9_ASPNG</name>
<proteinExistence type="predicted"/>
<reference evidence="1" key="1">
    <citation type="submission" date="2025-02" db="EMBL/GenBank/DDBJ databases">
        <authorList>
            <consortium name="NCBI Genome Project"/>
        </authorList>
    </citation>
    <scope>NUCLEOTIDE SEQUENCE</scope>
</reference>
<dbReference type="GeneID" id="84589880"/>
<dbReference type="VEuPathDB" id="FungiDB:An01g02820"/>